<dbReference type="Proteomes" id="UP001186944">
    <property type="component" value="Unassembled WGS sequence"/>
</dbReference>
<dbReference type="PANTHER" id="PTHR43201:SF5">
    <property type="entry name" value="MEDIUM-CHAIN ACYL-COA LIGASE ACSF2, MITOCHONDRIAL"/>
    <property type="match status" value="1"/>
</dbReference>
<evidence type="ECO:0000256" key="7">
    <source>
        <dbReference type="ARBA" id="ARBA00048277"/>
    </source>
</evidence>
<dbReference type="GO" id="GO:0031956">
    <property type="term" value="F:medium-chain fatty acid-CoA ligase activity"/>
    <property type="evidence" value="ECO:0007669"/>
    <property type="project" value="UniProtKB-EC"/>
</dbReference>
<proteinExistence type="inferred from homology"/>
<dbReference type="InterPro" id="IPR020845">
    <property type="entry name" value="AMP-binding_CS"/>
</dbReference>
<keyword evidence="10" id="KW-1185">Reference proteome</keyword>
<dbReference type="InterPro" id="IPR000873">
    <property type="entry name" value="AMP-dep_synth/lig_dom"/>
</dbReference>
<dbReference type="EMBL" id="VSWD01000009">
    <property type="protein sequence ID" value="KAK3093803.1"/>
    <property type="molecule type" value="Genomic_DNA"/>
</dbReference>
<evidence type="ECO:0000256" key="5">
    <source>
        <dbReference type="ARBA" id="ARBA00039638"/>
    </source>
</evidence>
<dbReference type="GO" id="GO:0006631">
    <property type="term" value="P:fatty acid metabolic process"/>
    <property type="evidence" value="ECO:0007669"/>
    <property type="project" value="TreeGrafter"/>
</dbReference>
<evidence type="ECO:0000256" key="4">
    <source>
        <dbReference type="ARBA" id="ARBA00039009"/>
    </source>
</evidence>
<dbReference type="PROSITE" id="PS00455">
    <property type="entry name" value="AMP_BINDING"/>
    <property type="match status" value="1"/>
</dbReference>
<dbReference type="InterPro" id="IPR042099">
    <property type="entry name" value="ANL_N_sf"/>
</dbReference>
<evidence type="ECO:0000259" key="8">
    <source>
        <dbReference type="Pfam" id="PF00501"/>
    </source>
</evidence>
<evidence type="ECO:0000256" key="2">
    <source>
        <dbReference type="ARBA" id="ARBA00022598"/>
    </source>
</evidence>
<dbReference type="AlphaFoldDB" id="A0AA89BX49"/>
<evidence type="ECO:0000313" key="9">
    <source>
        <dbReference type="EMBL" id="KAK3093803.1"/>
    </source>
</evidence>
<accession>A0AA89BX49</accession>
<dbReference type="EC" id="6.2.1.2" evidence="4"/>
<dbReference type="Gene3D" id="3.30.300.30">
    <property type="match status" value="1"/>
</dbReference>
<comment type="similarity">
    <text evidence="1">Belongs to the ATP-dependent AMP-binding enzyme family.</text>
</comment>
<dbReference type="Gene3D" id="3.40.50.12780">
    <property type="entry name" value="N-terminal domain of ligase-like"/>
    <property type="match status" value="1"/>
</dbReference>
<dbReference type="Pfam" id="PF00501">
    <property type="entry name" value="AMP-binding"/>
    <property type="match status" value="1"/>
</dbReference>
<sequence>MASGACSSYMRGDGLRTNVRIYNTIPDVVKQYSLDKDRIAQIYIDWQSGEKETLLYKTIYDNAKRFACGLMKQGIRKGDIIGIGTDNIQEWMFATVGVQMCGAIPLHFVFQRIDGKDIEDILTVAGDACKAIILPPGKDDVNVSVLEQIFSFGTDKGSISSNALPSMQFAVILSMQHTNDKIFNMSDVMTKEEVELPQLDPDDAAGLFMTSGTTGSSKLVIHSHRNMLIFGHHAQIIYGLDNDKPFNDRSFCWLGGYPQWEFFTGKTRTLVKNISQVPSMAKYLEVVQQILKDGDCNSAFMILPLLQEILRQDYPPFNIHSLVASGQPVPSNVLSVVGKVCTRFASAYGMTEFGIGTWKEVQQQSDFADYEAGFPLPGVEIKVTDGDLCLVDRGEDGEVWVRSSLPILGYWNDPDKTNQMMTKSGWCRTGDVGKMTDQGSLIVKGRISDSMVKIGPRFVSVASIECKLKMHVGISDVVVFSYVDKKQYHCVCCAIKSKGNGLSKSDLDEYLLDKEHRTEANFLKKLELPRSYVFLEDFPRTYSGKVNRKKVAEICKEILLKEN</sequence>
<evidence type="ECO:0000313" key="10">
    <source>
        <dbReference type="Proteomes" id="UP001186944"/>
    </source>
</evidence>
<evidence type="ECO:0000256" key="6">
    <source>
        <dbReference type="ARBA" id="ARBA00047319"/>
    </source>
</evidence>
<keyword evidence="2" id="KW-0436">Ligase</keyword>
<feature type="domain" description="AMP-dependent synthetase/ligase" evidence="8">
    <location>
        <begin position="36"/>
        <end position="411"/>
    </location>
</feature>
<dbReference type="SUPFAM" id="SSF56801">
    <property type="entry name" value="Acetyl-CoA synthetase-like"/>
    <property type="match status" value="1"/>
</dbReference>
<evidence type="ECO:0000256" key="3">
    <source>
        <dbReference type="ARBA" id="ARBA00037247"/>
    </source>
</evidence>
<protein>
    <recommendedName>
        <fullName evidence="5">Medium-chain acyl-CoA ligase ACSF2, mitochondrial</fullName>
        <ecNumber evidence="4">6.2.1.2</ecNumber>
    </recommendedName>
</protein>
<comment type="catalytic activity">
    <reaction evidence="7">
        <text>a medium-chain fatty acid + ATP + CoA = a medium-chain fatty acyl-CoA + AMP + diphosphate</text>
        <dbReference type="Rhea" id="RHEA:48340"/>
        <dbReference type="ChEBI" id="CHEBI:30616"/>
        <dbReference type="ChEBI" id="CHEBI:33019"/>
        <dbReference type="ChEBI" id="CHEBI:57287"/>
        <dbReference type="ChEBI" id="CHEBI:59558"/>
        <dbReference type="ChEBI" id="CHEBI:90546"/>
        <dbReference type="ChEBI" id="CHEBI:456215"/>
        <dbReference type="EC" id="6.2.1.2"/>
    </reaction>
</comment>
<organism evidence="9 10">
    <name type="scientific">Pinctada imbricata</name>
    <name type="common">Atlantic pearl-oyster</name>
    <name type="synonym">Pinctada martensii</name>
    <dbReference type="NCBI Taxonomy" id="66713"/>
    <lineage>
        <taxon>Eukaryota</taxon>
        <taxon>Metazoa</taxon>
        <taxon>Spiralia</taxon>
        <taxon>Lophotrochozoa</taxon>
        <taxon>Mollusca</taxon>
        <taxon>Bivalvia</taxon>
        <taxon>Autobranchia</taxon>
        <taxon>Pteriomorphia</taxon>
        <taxon>Pterioida</taxon>
        <taxon>Pterioidea</taxon>
        <taxon>Pteriidae</taxon>
        <taxon>Pinctada</taxon>
    </lineage>
</organism>
<gene>
    <name evidence="9" type="ORF">FSP39_020412</name>
</gene>
<evidence type="ECO:0000256" key="1">
    <source>
        <dbReference type="ARBA" id="ARBA00006432"/>
    </source>
</evidence>
<dbReference type="InterPro" id="IPR045851">
    <property type="entry name" value="AMP-bd_C_sf"/>
</dbReference>
<dbReference type="CDD" id="cd04433">
    <property type="entry name" value="AFD_class_I"/>
    <property type="match status" value="1"/>
</dbReference>
<comment type="function">
    <text evidence="3">Acyl-CoA synthases catalyze the initial reaction in fatty acid metabolism, by forming a thioester with CoA. Has some preference toward medium-chain substrates. Plays a role in adipocyte differentiation.</text>
</comment>
<name>A0AA89BX49_PINIB</name>
<reference evidence="9" key="1">
    <citation type="submission" date="2019-08" db="EMBL/GenBank/DDBJ databases">
        <title>The improved chromosome-level genome for the pearl oyster Pinctada fucata martensii using PacBio sequencing and Hi-C.</title>
        <authorList>
            <person name="Zheng Z."/>
        </authorList>
    </citation>
    <scope>NUCLEOTIDE SEQUENCE</scope>
    <source>
        <strain evidence="9">ZZ-2019</strain>
        <tissue evidence="9">Adductor muscle</tissue>
    </source>
</reference>
<comment type="catalytic activity">
    <reaction evidence="6">
        <text>octanoate + ATP + CoA = octanoyl-CoA + AMP + diphosphate</text>
        <dbReference type="Rhea" id="RHEA:33631"/>
        <dbReference type="ChEBI" id="CHEBI:25646"/>
        <dbReference type="ChEBI" id="CHEBI:30616"/>
        <dbReference type="ChEBI" id="CHEBI:33019"/>
        <dbReference type="ChEBI" id="CHEBI:57287"/>
        <dbReference type="ChEBI" id="CHEBI:57386"/>
        <dbReference type="ChEBI" id="CHEBI:456215"/>
    </reaction>
</comment>
<dbReference type="PANTHER" id="PTHR43201">
    <property type="entry name" value="ACYL-COA SYNTHETASE"/>
    <property type="match status" value="1"/>
</dbReference>
<comment type="caution">
    <text evidence="9">The sequence shown here is derived from an EMBL/GenBank/DDBJ whole genome shotgun (WGS) entry which is preliminary data.</text>
</comment>